<dbReference type="Proteomes" id="UP000078354">
    <property type="component" value="Chromosome"/>
</dbReference>
<protein>
    <submittedName>
        <fullName evidence="2">Uncharacterized protein</fullName>
    </submittedName>
</protein>
<name>A0A191YSW0_9PSED</name>
<gene>
    <name evidence="2" type="ORF">PMA3_12770</name>
</gene>
<evidence type="ECO:0000256" key="1">
    <source>
        <dbReference type="SAM" id="Phobius"/>
    </source>
</evidence>
<dbReference type="AlphaFoldDB" id="A0A191YSW0"/>
<feature type="transmembrane region" description="Helical" evidence="1">
    <location>
        <begin position="98"/>
        <end position="119"/>
    </location>
</feature>
<keyword evidence="3" id="KW-1185">Reference proteome</keyword>
<keyword evidence="1" id="KW-0812">Transmembrane</keyword>
<proteinExistence type="predicted"/>
<dbReference type="STRING" id="1853130.PMA3_12770"/>
<dbReference type="KEGG" id="psil:PMA3_12770"/>
<feature type="transmembrane region" description="Helical" evidence="1">
    <location>
        <begin position="6"/>
        <end position="26"/>
    </location>
</feature>
<keyword evidence="1" id="KW-1133">Transmembrane helix</keyword>
<evidence type="ECO:0000313" key="2">
    <source>
        <dbReference type="EMBL" id="ANJ55965.1"/>
    </source>
</evidence>
<dbReference type="EMBL" id="CP014870">
    <property type="protein sequence ID" value="ANJ55965.1"/>
    <property type="molecule type" value="Genomic_DNA"/>
</dbReference>
<evidence type="ECO:0000313" key="3">
    <source>
        <dbReference type="Proteomes" id="UP000078354"/>
    </source>
</evidence>
<reference evidence="2 3" key="1">
    <citation type="journal article" date="2018" name="Syst. Appl. Microbiol.">
        <title>Pseudomonas silesiensis sp. nov. strain A3T isolated from a biological pesticide sewage treatment plant and analysis of the complete genome sequence.</title>
        <authorList>
            <person name="Kaminski M.A."/>
            <person name="Furmanczyk E.M."/>
            <person name="Sobczak A."/>
            <person name="Dziembowski A."/>
            <person name="Lipinski L."/>
        </authorList>
    </citation>
    <scope>NUCLEOTIDE SEQUENCE [LARGE SCALE GENOMIC DNA]</scope>
    <source>
        <strain evidence="2 3">A3</strain>
    </source>
</reference>
<accession>A0A191YSW0</accession>
<sequence>MSHESLGLISLMLFPPFLLLAIWLIYMVHVYTERAEALMINSSFIEANRSLFSQMGLIGKAMRNGLLTLALLTPTLAAKRGLVNVADVKNFPIGLRRILFLSWGSSFVFSVALVVLNVFRRYSY</sequence>
<keyword evidence="1" id="KW-0472">Membrane</keyword>
<organism evidence="2 3">
    <name type="scientific">Pseudomonas silesiensis</name>
    <dbReference type="NCBI Taxonomy" id="1853130"/>
    <lineage>
        <taxon>Bacteria</taxon>
        <taxon>Pseudomonadati</taxon>
        <taxon>Pseudomonadota</taxon>
        <taxon>Gammaproteobacteria</taxon>
        <taxon>Pseudomonadales</taxon>
        <taxon>Pseudomonadaceae</taxon>
        <taxon>Pseudomonas</taxon>
    </lineage>
</organism>